<evidence type="ECO:0000256" key="1">
    <source>
        <dbReference type="ARBA" id="ARBA00004328"/>
    </source>
</evidence>
<keyword evidence="8" id="KW-1185">Reference proteome</keyword>
<protein>
    <recommendedName>
        <fullName evidence="6">Capsid protein</fullName>
    </recommendedName>
</protein>
<sequence>MPPYRNYWRRNRRYRRHRFWTWRPRAPFRRRRRTKWRVRNKKLKKIIVKQFQPPCIRKCTIKGLWCLLMFSPERLAYNSTMYQDSIVPIHWPGGGGFSVTKISLETLYEDHLRCRNWWTNSNDQLPLCRYTGAQLKLYQCDQTDYVIKIQTQLPPHSGKLTYPSCHPSMMLMSTDKIIIPSKKTKPFKKGYKKIRIAPPPQFSTEWYFQIDMYKHALMVIYASAVSLQNYNLRPNKRSCCITFNILNTSLIQNRNMSIETTQSWPYKTLGTVSNYMYLYHPGRNSATQDTKSIKLQDLIPLTNPRNDTAGITYQESGKNNIKDYFSNFNYWGNPFSQHVLHDHEDSILITIKSPEAIANSGKQPTDTWQTLDQSTQTPLTWLDDHIFNKVQYNPFKDTGKDTSVYLLPNYSGNGWDPPTNEDLILEGFPLWLILWGFVDFQIKLKKYNNIQTKTILVMKTKSTFPIVHIPIVPLSDSFVTGKSPYETDVLDADKTLWFPMVEYQEEEINKIVSCGPGIPYAPEYKQENINCFAKLYFKWGGSPPKHVTIENPAQQPIYPIPGNQPATISLQNPAQAPETTLYSFDFRRDFLTRSAQTRISSDWDTEKFVASITEPTTRLNLQRTLQELEAQENQQTQAEKETLQHLQQLRQYQQCLREQMFSIMKNLNL</sequence>
<dbReference type="InterPro" id="IPR004219">
    <property type="entry name" value="TTvirus_Unk"/>
</dbReference>
<name>A0A4Y5SQK6_9VIRU</name>
<dbReference type="Proteomes" id="UP000681333">
    <property type="component" value="Segment"/>
</dbReference>
<organism evidence="7 8">
    <name type="scientific">TTV-like mini virus</name>
    <dbReference type="NCBI Taxonomy" id="93678"/>
    <lineage>
        <taxon>Viruses</taxon>
        <taxon>Monodnaviria</taxon>
        <taxon>Shotokuvirae</taxon>
        <taxon>Commensaviricota</taxon>
        <taxon>Cardeaviricetes</taxon>
        <taxon>Sanitavirales</taxon>
        <taxon>Anelloviridae</taxon>
        <taxon>Betatorquevirus</taxon>
    </lineage>
</organism>
<keyword evidence="4 6" id="KW-0167">Capsid protein</keyword>
<evidence type="ECO:0000256" key="3">
    <source>
        <dbReference type="ARBA" id="ARBA00022431"/>
    </source>
</evidence>
<accession>A0A4Y5SQK6</accession>
<dbReference type="EMBL" id="MK212031">
    <property type="protein sequence ID" value="QDA34219.1"/>
    <property type="molecule type" value="Genomic_DNA"/>
</dbReference>
<proteinExistence type="inferred from homology"/>
<evidence type="ECO:0000313" key="7">
    <source>
        <dbReference type="EMBL" id="QDA34219.1"/>
    </source>
</evidence>
<keyword evidence="5 6" id="KW-0946">Virion</keyword>
<dbReference type="Pfam" id="PF02956">
    <property type="entry name" value="TT_ORF1"/>
    <property type="match status" value="1"/>
</dbReference>
<evidence type="ECO:0000256" key="4">
    <source>
        <dbReference type="ARBA" id="ARBA00022561"/>
    </source>
</evidence>
<dbReference type="KEGG" id="vg:80536220"/>
<dbReference type="RefSeq" id="YP_010798139.1">
    <property type="nucleotide sequence ID" value="NC_076339.1"/>
</dbReference>
<dbReference type="GO" id="GO:0039615">
    <property type="term" value="C:T=1 icosahedral viral capsid"/>
    <property type="evidence" value="ECO:0007669"/>
    <property type="project" value="UniProtKB-UniRule"/>
</dbReference>
<comment type="similarity">
    <text evidence="2 6">Belongs to the anelloviridae capsid protein family.</text>
</comment>
<evidence type="ECO:0000256" key="6">
    <source>
        <dbReference type="RuleBase" id="RU361230"/>
    </source>
</evidence>
<evidence type="ECO:0000256" key="5">
    <source>
        <dbReference type="ARBA" id="ARBA00022844"/>
    </source>
</evidence>
<comment type="function">
    <text evidence="6">Self-assembles to form an icosahedral capsid.</text>
</comment>
<reference evidence="7 8" key="1">
    <citation type="submission" date="2018-11" db="EMBL/GenBank/DDBJ databases">
        <title>Epidemiology and molecular evolution of divergent viral pathogens associated with respiratory tract infections across Vietnam.</title>
        <authorList>
            <person name="Lu L."/>
            <person name="Robertson G."/>
            <person name="Ivens A."/>
            <person name="Ashworth J."/>
            <person name="Woolhouse M."/>
        </authorList>
    </citation>
    <scope>NUCLEOTIDE SEQUENCE [LARGE SCALE GENOMIC DNA]</scope>
    <source>
        <strain evidence="8">vzttmv4</strain>
    </source>
</reference>
<keyword evidence="3 6" id="KW-1140">T=1 icosahedral capsid protein</keyword>
<dbReference type="GeneID" id="80536220"/>
<evidence type="ECO:0000256" key="2">
    <source>
        <dbReference type="ARBA" id="ARBA00006131"/>
    </source>
</evidence>
<comment type="subcellular location">
    <subcellularLocation>
        <location evidence="1 6">Virion</location>
    </subcellularLocation>
</comment>
<evidence type="ECO:0000313" key="8">
    <source>
        <dbReference type="Proteomes" id="UP000681333"/>
    </source>
</evidence>